<dbReference type="AlphaFoldDB" id="A0AAU8PGM6"/>
<dbReference type="InterPro" id="IPR000715">
    <property type="entry name" value="Glycosyl_transferase_4"/>
</dbReference>
<organism evidence="15 16">
    <name type="scientific">Treponema pallidum subsp. pertenue (strain Gauthier)</name>
    <dbReference type="NCBI Taxonomy" id="491080"/>
    <lineage>
        <taxon>Bacteria</taxon>
        <taxon>Pseudomonadati</taxon>
        <taxon>Spirochaetota</taxon>
        <taxon>Spirochaetia</taxon>
        <taxon>Spirochaetales</taxon>
        <taxon>Treponemataceae</taxon>
        <taxon>Treponema</taxon>
    </lineage>
</organism>
<evidence type="ECO:0000256" key="4">
    <source>
        <dbReference type="ARBA" id="ARBA00022618"/>
    </source>
</evidence>
<comment type="similarity">
    <text evidence="2 13">Belongs to the glycosyltransferase 4 family. MraY subfamily.</text>
</comment>
<evidence type="ECO:0000256" key="7">
    <source>
        <dbReference type="ARBA" id="ARBA00022960"/>
    </source>
</evidence>
<dbReference type="Proteomes" id="UP000008192">
    <property type="component" value="Chromosome"/>
</dbReference>
<dbReference type="PROSITE" id="PS01348">
    <property type="entry name" value="MRAY_2"/>
    <property type="match status" value="1"/>
</dbReference>
<feature type="transmembrane region" description="Helical" evidence="13">
    <location>
        <begin position="238"/>
        <end position="255"/>
    </location>
</feature>
<dbReference type="GO" id="GO:0008360">
    <property type="term" value="P:regulation of cell shape"/>
    <property type="evidence" value="ECO:0007669"/>
    <property type="project" value="UniProtKB-KW"/>
</dbReference>
<dbReference type="CDD" id="cd06852">
    <property type="entry name" value="GT_MraY"/>
    <property type="match status" value="1"/>
</dbReference>
<keyword evidence="7 13" id="KW-0133">Cell shape</keyword>
<dbReference type="GO" id="GO:0008963">
    <property type="term" value="F:phospho-N-acetylmuramoyl-pentapeptide-transferase activity"/>
    <property type="evidence" value="ECO:0007669"/>
    <property type="project" value="UniProtKB-UniRule"/>
</dbReference>
<comment type="catalytic activity">
    <reaction evidence="13">
        <text>UDP-N-acetyl-alpha-D-muramoyl-L-alanyl-gamma-D-glutamyl-meso-2,6-diaminopimeloyl-D-alanyl-D-alanine + di-trans,octa-cis-undecaprenyl phosphate = di-trans,octa-cis-undecaprenyl diphospho-N-acetyl-alpha-D-muramoyl-L-alanyl-D-glutamyl-meso-2,6-diaminopimeloyl-D-alanyl-D-alanine + UMP</text>
        <dbReference type="Rhea" id="RHEA:28386"/>
        <dbReference type="ChEBI" id="CHEBI:57865"/>
        <dbReference type="ChEBI" id="CHEBI:60392"/>
        <dbReference type="ChEBI" id="CHEBI:61386"/>
        <dbReference type="ChEBI" id="CHEBI:61387"/>
        <dbReference type="EC" id="2.7.8.13"/>
    </reaction>
</comment>
<reference evidence="16" key="1">
    <citation type="journal article" date="2012" name="PLoS Negl. Trop. Dis.">
        <title>Whole genome sequences of three Treponema pallidum ssp. pertenue strains: yaws and syphilis treponemes differ in less than 0.2% of the genome sequence.</title>
        <authorList>
            <person name="Cejkova D."/>
            <person name="Zobanikova M."/>
            <person name="Chen L."/>
            <person name="Pospisilova P."/>
            <person name="Strouhal M."/>
            <person name="Qin X."/>
            <person name="Mikalova L."/>
            <person name="Norris S.J."/>
            <person name="Muzny D.M."/>
            <person name="Gibbs R.A."/>
            <person name="Fulton L.L."/>
            <person name="Sodergren E."/>
            <person name="Weinstock G.M."/>
            <person name="Smajs D."/>
        </authorList>
    </citation>
    <scope>NUCLEOTIDE SEQUENCE [LARGE SCALE GENOMIC DNA]</scope>
    <source>
        <strain evidence="16">Gauthier</strain>
    </source>
</reference>
<keyword evidence="13 14" id="KW-0479">Metal-binding</keyword>
<accession>A0AAU8PGM6</accession>
<evidence type="ECO:0000256" key="6">
    <source>
        <dbReference type="ARBA" id="ARBA00022692"/>
    </source>
</evidence>
<evidence type="ECO:0000256" key="2">
    <source>
        <dbReference type="ARBA" id="ARBA00005583"/>
    </source>
</evidence>
<dbReference type="GeneID" id="93876124"/>
<dbReference type="HAMAP" id="MF_00038">
    <property type="entry name" value="MraY"/>
    <property type="match status" value="1"/>
</dbReference>
<dbReference type="GO" id="GO:0051301">
    <property type="term" value="P:cell division"/>
    <property type="evidence" value="ECO:0007669"/>
    <property type="project" value="UniProtKB-KW"/>
</dbReference>
<keyword evidence="12 13" id="KW-0961">Cell wall biogenesis/degradation</keyword>
<keyword evidence="13 14" id="KW-0460">Magnesium</keyword>
<evidence type="ECO:0000313" key="15">
    <source>
        <dbReference type="EMBL" id="AEZ59598.1"/>
    </source>
</evidence>
<dbReference type="InterPro" id="IPR018480">
    <property type="entry name" value="PNAcMuramoyl-5peptid_Trfase_CS"/>
</dbReference>
<dbReference type="GO" id="GO:0046872">
    <property type="term" value="F:metal ion binding"/>
    <property type="evidence" value="ECO:0007669"/>
    <property type="project" value="UniProtKB-KW"/>
</dbReference>
<evidence type="ECO:0000256" key="10">
    <source>
        <dbReference type="ARBA" id="ARBA00023136"/>
    </source>
</evidence>
<comment type="pathway">
    <text evidence="13">Cell wall biogenesis; peptidoglycan biosynthesis.</text>
</comment>
<keyword evidence="9 13" id="KW-1133">Transmembrane helix</keyword>
<feature type="transmembrane region" description="Helical" evidence="13">
    <location>
        <begin position="198"/>
        <end position="218"/>
    </location>
</feature>
<evidence type="ECO:0000256" key="13">
    <source>
        <dbReference type="HAMAP-Rule" id="MF_00038"/>
    </source>
</evidence>
<proteinExistence type="inferred from homology"/>
<feature type="transmembrane region" description="Helical" evidence="13">
    <location>
        <begin position="35"/>
        <end position="59"/>
    </location>
</feature>
<gene>
    <name evidence="13 15" type="primary">mraY</name>
    <name evidence="15" type="ordered locus">TPEGAU_0345</name>
</gene>
<dbReference type="PANTHER" id="PTHR22926">
    <property type="entry name" value="PHOSPHO-N-ACETYLMURAMOYL-PENTAPEPTIDE-TRANSFERASE"/>
    <property type="match status" value="1"/>
</dbReference>
<evidence type="ECO:0000256" key="12">
    <source>
        <dbReference type="ARBA" id="ARBA00023316"/>
    </source>
</evidence>
<dbReference type="InterPro" id="IPR003524">
    <property type="entry name" value="PNAcMuramoyl-5peptid_Trfase"/>
</dbReference>
<evidence type="ECO:0000313" key="16">
    <source>
        <dbReference type="Proteomes" id="UP000008192"/>
    </source>
</evidence>
<feature type="transmembrane region" description="Helical" evidence="13">
    <location>
        <begin position="103"/>
        <end position="121"/>
    </location>
</feature>
<keyword evidence="11 13" id="KW-0131">Cell cycle</keyword>
<evidence type="ECO:0000256" key="1">
    <source>
        <dbReference type="ARBA" id="ARBA00004141"/>
    </source>
</evidence>
<keyword evidence="3 13" id="KW-0997">Cell inner membrane</keyword>
<keyword evidence="6 13" id="KW-0812">Transmembrane</keyword>
<comment type="subcellular location">
    <subcellularLocation>
        <location evidence="13">Cell inner membrane</location>
        <topology evidence="13">Multi-pass membrane protein</topology>
    </subcellularLocation>
    <subcellularLocation>
        <location evidence="1">Membrane</location>
        <topology evidence="1">Multi-pass membrane protein</topology>
    </subcellularLocation>
</comment>
<feature type="transmembrane region" description="Helical" evidence="13">
    <location>
        <begin position="267"/>
        <end position="290"/>
    </location>
</feature>
<dbReference type="SMR" id="A0AAU8PGM6"/>
<evidence type="ECO:0000256" key="5">
    <source>
        <dbReference type="ARBA" id="ARBA00022679"/>
    </source>
</evidence>
<dbReference type="EMBL" id="CP002376">
    <property type="protein sequence ID" value="AEZ59598.1"/>
    <property type="molecule type" value="Genomic_DNA"/>
</dbReference>
<comment type="function">
    <text evidence="13">Catalyzes the initial step of the lipid cycle reactions in the biosynthesis of the cell wall peptidoglycan: transfers peptidoglycan precursor phospho-MurNAc-pentapeptide from UDP-MurNAc-pentapeptide onto the lipid carrier undecaprenyl phosphate, yielding undecaprenyl-pyrophosphoryl-MurNAc-pentapeptide, known as lipid I.</text>
</comment>
<keyword evidence="8 13" id="KW-0573">Peptidoglycan synthesis</keyword>
<dbReference type="RefSeq" id="WP_010881793.1">
    <property type="nucleotide sequence ID" value="NC_016843.1"/>
</dbReference>
<sequence length="363" mass="40558">MGLIFFRYDRCYMLSVLSYLHVYFGPFRLLQSYAVLMGIALYAGFFFTYGVLPSAYRFLPQDRGRAFAPCAQEAAGKPTGAGVIFVSVFVLLVYLLMRPSFVHALILLLTWGVMLTGYLDDCAQVCWGEYRKGALDFLFAVLTAALLGHFYFHDQVFWWFPFFSDPVFVSPFLFFAGSVVILWMSINATNCTDGVDGLSGALVLMALLSMGTIFYFLLGNVRAAQYLLVPFVVDGAQWALMSFALAGALMGYVWRNAHPSTVLMGDAGSRALGFFIGVLVLISGNPFLLLMTSGVILVNGGTGLLKVVLLRFFHVRILSRVRFPLHDHMRENWHWSTAQVLLRFMILQGLLTIGLLGVLFKLR</sequence>
<dbReference type="PANTHER" id="PTHR22926:SF5">
    <property type="entry name" value="PHOSPHO-N-ACETYLMURAMOYL-PENTAPEPTIDE-TRANSFERASE HOMOLOG"/>
    <property type="match status" value="1"/>
</dbReference>
<keyword evidence="10 13" id="KW-0472">Membrane</keyword>
<evidence type="ECO:0000256" key="14">
    <source>
        <dbReference type="PIRSR" id="PIRSR600715-1"/>
    </source>
</evidence>
<feature type="binding site" evidence="14">
    <location>
        <position position="266"/>
    </location>
    <ligand>
        <name>Mg(2+)</name>
        <dbReference type="ChEBI" id="CHEBI:18420"/>
    </ligand>
</feature>
<keyword evidence="5 13" id="KW-0808">Transferase</keyword>
<keyword evidence="4 13" id="KW-0132">Cell division</keyword>
<feature type="binding site" evidence="14">
    <location>
        <position position="190"/>
    </location>
    <ligand>
        <name>Mg(2+)</name>
        <dbReference type="ChEBI" id="CHEBI:18420"/>
    </ligand>
</feature>
<dbReference type="EC" id="2.7.8.13" evidence="13"/>
<evidence type="ECO:0000256" key="3">
    <source>
        <dbReference type="ARBA" id="ARBA00022519"/>
    </source>
</evidence>
<keyword evidence="13" id="KW-1003">Cell membrane</keyword>
<dbReference type="KEGG" id="tpg:TPEGAU_0345"/>
<evidence type="ECO:0000256" key="11">
    <source>
        <dbReference type="ARBA" id="ARBA00023306"/>
    </source>
</evidence>
<feature type="transmembrane region" description="Helical" evidence="13">
    <location>
        <begin position="340"/>
        <end position="360"/>
    </location>
</feature>
<comment type="cofactor">
    <cofactor evidence="13 14">
        <name>Mg(2+)</name>
        <dbReference type="ChEBI" id="CHEBI:18420"/>
    </cofactor>
</comment>
<feature type="transmembrane region" description="Helical" evidence="13">
    <location>
        <begin position="167"/>
        <end position="186"/>
    </location>
</feature>
<dbReference type="GO" id="GO:0005886">
    <property type="term" value="C:plasma membrane"/>
    <property type="evidence" value="ECO:0007669"/>
    <property type="project" value="UniProtKB-SubCell"/>
</dbReference>
<dbReference type="Pfam" id="PF00953">
    <property type="entry name" value="Glycos_transf_4"/>
    <property type="match status" value="1"/>
</dbReference>
<evidence type="ECO:0000256" key="8">
    <source>
        <dbReference type="ARBA" id="ARBA00022984"/>
    </source>
</evidence>
<feature type="transmembrane region" description="Helical" evidence="13">
    <location>
        <begin position="133"/>
        <end position="152"/>
    </location>
</feature>
<dbReference type="GO" id="GO:0009252">
    <property type="term" value="P:peptidoglycan biosynthetic process"/>
    <property type="evidence" value="ECO:0007669"/>
    <property type="project" value="UniProtKB-UniRule"/>
</dbReference>
<feature type="transmembrane region" description="Helical" evidence="13">
    <location>
        <begin position="80"/>
        <end position="97"/>
    </location>
</feature>
<evidence type="ECO:0000256" key="9">
    <source>
        <dbReference type="ARBA" id="ARBA00022989"/>
    </source>
</evidence>
<protein>
    <recommendedName>
        <fullName evidence="13">Phospho-N-acetylmuramoyl-pentapeptide-transferase</fullName>
        <ecNumber evidence="13">2.7.8.13</ecNumber>
    </recommendedName>
    <alternativeName>
        <fullName evidence="13">UDP-MurNAc-pentapeptide phosphotransferase</fullName>
    </alternativeName>
</protein>
<name>A0AAU8PGM6_TREPG</name>
<dbReference type="GO" id="GO:0071555">
    <property type="term" value="P:cell wall organization"/>
    <property type="evidence" value="ECO:0007669"/>
    <property type="project" value="UniProtKB-KW"/>
</dbReference>